<dbReference type="Proteomes" id="UP000277582">
    <property type="component" value="Unassembled WGS sequence"/>
</dbReference>
<evidence type="ECO:0000256" key="1">
    <source>
        <dbReference type="SAM" id="Phobius"/>
    </source>
</evidence>
<reference evidence="2 3" key="1">
    <citation type="submission" date="2018-10" db="EMBL/GenBank/DDBJ databases">
        <title>Co-occurring genomic capacity for anaerobic methane metabolism and dissimilatory sulfite reduction discovered in the Korarchaeota.</title>
        <authorList>
            <person name="Mckay L.J."/>
            <person name="Dlakic M."/>
            <person name="Fields M.W."/>
            <person name="Delmont T.O."/>
            <person name="Eren A.M."/>
            <person name="Jay Z.J."/>
            <person name="Klingelsmith K.B."/>
            <person name="Rusch D.B."/>
            <person name="Inskeep W.P."/>
        </authorList>
    </citation>
    <scope>NUCLEOTIDE SEQUENCE [LARGE SCALE GENOMIC DNA]</scope>
    <source>
        <strain evidence="2 3">MDKW</strain>
    </source>
</reference>
<gene>
    <name evidence="2" type="ORF">D6D85_10655</name>
</gene>
<dbReference type="RefSeq" id="WP_125671950.1">
    <property type="nucleotide sequence ID" value="NZ_RCOS01000121.1"/>
</dbReference>
<dbReference type="AlphaFoldDB" id="A0A429GI72"/>
<comment type="caution">
    <text evidence="2">The sequence shown here is derived from an EMBL/GenBank/DDBJ whole genome shotgun (WGS) entry which is preliminary data.</text>
</comment>
<accession>A0A429GI72</accession>
<keyword evidence="1" id="KW-0812">Transmembrane</keyword>
<keyword evidence="3" id="KW-1185">Reference proteome</keyword>
<feature type="transmembrane region" description="Helical" evidence="1">
    <location>
        <begin position="63"/>
        <end position="79"/>
    </location>
</feature>
<keyword evidence="1" id="KW-1133">Transmembrane helix</keyword>
<evidence type="ECO:0000313" key="3">
    <source>
        <dbReference type="Proteomes" id="UP000277582"/>
    </source>
</evidence>
<dbReference type="EMBL" id="RCOS01000121">
    <property type="protein sequence ID" value="RSN73369.1"/>
    <property type="molecule type" value="Genomic_DNA"/>
</dbReference>
<proteinExistence type="predicted"/>
<protein>
    <submittedName>
        <fullName evidence="2">Uncharacterized protein</fullName>
    </submittedName>
</protein>
<evidence type="ECO:0000313" key="2">
    <source>
        <dbReference type="EMBL" id="RSN73369.1"/>
    </source>
</evidence>
<keyword evidence="1" id="KW-0472">Membrane</keyword>
<name>A0A429GI72_9CREN</name>
<sequence length="109" mass="12058">MIGNVMKWIFRILAILSIVCPFIAPKLTPYILIAGTILLGIMQTHKEKQVAKLAEKTPWQTKAIIVIAVVVILVAGFFYPIPNDIILGAITFLLNIIGENISRESEILS</sequence>
<feature type="transmembrane region" description="Helical" evidence="1">
    <location>
        <begin position="12"/>
        <end position="42"/>
    </location>
</feature>
<organism evidence="2 3">
    <name type="scientific">Candidatus Methanodesulfokora washburnensis</name>
    <dbReference type="NCBI Taxonomy" id="2478471"/>
    <lineage>
        <taxon>Archaea</taxon>
        <taxon>Thermoproteota</taxon>
        <taxon>Candidatus Korarchaeia</taxon>
        <taxon>Candidatus Korarchaeia incertae sedis</taxon>
        <taxon>Candidatus Methanodesulfokora</taxon>
    </lineage>
</organism>